<accession>A0A6D2C269</accession>
<name>A0A6D2C269_9HELI</name>
<dbReference type="Proteomes" id="UP000029870">
    <property type="component" value="Unassembled WGS sequence"/>
</dbReference>
<comment type="caution">
    <text evidence="1">The sequence shown here is derived from an EMBL/GenBank/DDBJ whole genome shotgun (WGS) entry which is preliminary data.</text>
</comment>
<reference evidence="1 2" key="1">
    <citation type="journal article" date="2014" name="Genome Announc.">
        <title>Draft genome sequences of eight enterohepatic helicobacter species isolated from both laboratory and wild rodents.</title>
        <authorList>
            <person name="Sheh A."/>
            <person name="Shen Z."/>
            <person name="Fox J.G."/>
        </authorList>
    </citation>
    <scope>NUCLEOTIDE SEQUENCE [LARGE SCALE GENOMIC DNA]</scope>
    <source>
        <strain evidence="1 2">Missouri</strain>
    </source>
</reference>
<proteinExistence type="predicted"/>
<evidence type="ECO:0000313" key="2">
    <source>
        <dbReference type="Proteomes" id="UP000029870"/>
    </source>
</evidence>
<dbReference type="EMBL" id="JRPH02000051">
    <property type="protein sequence ID" value="TLE02409.1"/>
    <property type="molecule type" value="Genomic_DNA"/>
</dbReference>
<sequence>MSETYQIYAPNSIILQVDKGTNKIHLTPYTNIETGKYTEEYSKALLQAWQIMEEAKKQYKPLYLDPSLKTNPNHFKEFQSFRNLYLKDPIKKAIAPWTKKEKAYYESLQTKRERYQYLVIRSGLRSAVIDIPFDA</sequence>
<organism evidence="1 2">
    <name type="scientific">Helicobacter bilis</name>
    <dbReference type="NCBI Taxonomy" id="37372"/>
    <lineage>
        <taxon>Bacteria</taxon>
        <taxon>Pseudomonadati</taxon>
        <taxon>Campylobacterota</taxon>
        <taxon>Epsilonproteobacteria</taxon>
        <taxon>Campylobacterales</taxon>
        <taxon>Helicobacteraceae</taxon>
        <taxon>Helicobacter</taxon>
    </lineage>
</organism>
<gene>
    <name evidence="1" type="ORF">LS77_010635</name>
</gene>
<protein>
    <submittedName>
        <fullName evidence="1">Uncharacterized protein</fullName>
    </submittedName>
</protein>
<dbReference type="AlphaFoldDB" id="A0A6D2C269"/>
<evidence type="ECO:0000313" key="1">
    <source>
        <dbReference type="EMBL" id="TLE02409.1"/>
    </source>
</evidence>
<feature type="non-terminal residue" evidence="1">
    <location>
        <position position="135"/>
    </location>
</feature>